<name>A0A225UIV4_9STRA</name>
<evidence type="ECO:0000313" key="1">
    <source>
        <dbReference type="EMBL" id="OWY92871.1"/>
    </source>
</evidence>
<comment type="caution">
    <text evidence="1">The sequence shown here is derived from an EMBL/GenBank/DDBJ whole genome shotgun (WGS) entry which is preliminary data.</text>
</comment>
<dbReference type="Proteomes" id="UP000198211">
    <property type="component" value="Unassembled WGS sequence"/>
</dbReference>
<evidence type="ECO:0000313" key="2">
    <source>
        <dbReference type="Proteomes" id="UP000198211"/>
    </source>
</evidence>
<reference evidence="2" key="1">
    <citation type="submission" date="2017-03" db="EMBL/GenBank/DDBJ databases">
        <title>Phytopthora megakarya and P. palmivora, two closely related causual agents of cacao black pod achieved similar genome size and gene model numbers by different mechanisms.</title>
        <authorList>
            <person name="Ali S."/>
            <person name="Shao J."/>
            <person name="Larry D.J."/>
            <person name="Kronmiller B."/>
            <person name="Shen D."/>
            <person name="Strem M.D."/>
            <person name="Melnick R.L."/>
            <person name="Guiltinan M.J."/>
            <person name="Tyler B.M."/>
            <person name="Meinhardt L.W."/>
            <person name="Bailey B.A."/>
        </authorList>
    </citation>
    <scope>NUCLEOTIDE SEQUENCE [LARGE SCALE GENOMIC DNA]</scope>
    <source>
        <strain evidence="2">zdho120</strain>
    </source>
</reference>
<organism evidence="1 2">
    <name type="scientific">Phytophthora megakarya</name>
    <dbReference type="NCBI Taxonomy" id="4795"/>
    <lineage>
        <taxon>Eukaryota</taxon>
        <taxon>Sar</taxon>
        <taxon>Stramenopiles</taxon>
        <taxon>Oomycota</taxon>
        <taxon>Peronosporomycetes</taxon>
        <taxon>Peronosporales</taxon>
        <taxon>Peronosporaceae</taxon>
        <taxon>Phytophthora</taxon>
    </lineage>
</organism>
<dbReference type="OrthoDB" id="127994at2759"/>
<feature type="non-terminal residue" evidence="1">
    <location>
        <position position="1"/>
    </location>
</feature>
<accession>A0A225UIV4</accession>
<dbReference type="EMBL" id="NBNE01017150">
    <property type="protein sequence ID" value="OWY92871.1"/>
    <property type="molecule type" value="Genomic_DNA"/>
</dbReference>
<dbReference type="AlphaFoldDB" id="A0A225UIV4"/>
<gene>
    <name evidence="1" type="ORF">PHMEG_00037942</name>
</gene>
<protein>
    <submittedName>
        <fullName evidence="1">Avirulence (Avh) protein</fullName>
    </submittedName>
</protein>
<keyword evidence="2" id="KW-1185">Reference proteome</keyword>
<proteinExistence type="predicted"/>
<sequence>KLPGKKQIQVWLKNEHSSDDVFDLLKLGTVGDSILTSPNFKIWRKFITQRINGDPDETMILKLRDQYDEEALAKLLLAAKTKGSTNNMATNLQNEQFKQWYSDGYWPGDVVKSIFKRHGEPTVSEVNTKIRREYQTYMNKFYPDWFNHDQKILITARS</sequence>